<evidence type="ECO:0000256" key="1">
    <source>
        <dbReference type="ARBA" id="ARBA00022801"/>
    </source>
</evidence>
<reference evidence="5 6" key="1">
    <citation type="journal article" date="2015" name="Genome Announc.">
        <title>Expanding the biotechnology potential of lactobacilli through comparative genomics of 213 strains and associated genera.</title>
        <authorList>
            <person name="Sun Z."/>
            <person name="Harris H.M."/>
            <person name="McCann A."/>
            <person name="Guo C."/>
            <person name="Argimon S."/>
            <person name="Zhang W."/>
            <person name="Yang X."/>
            <person name="Jeffery I.B."/>
            <person name="Cooney J.C."/>
            <person name="Kagawa T.F."/>
            <person name="Liu W."/>
            <person name="Song Y."/>
            <person name="Salvetti E."/>
            <person name="Wrobel A."/>
            <person name="Rasinkangas P."/>
            <person name="Parkhill J."/>
            <person name="Rea M.C."/>
            <person name="O'Sullivan O."/>
            <person name="Ritari J."/>
            <person name="Douillard F.P."/>
            <person name="Paul Ross R."/>
            <person name="Yang R."/>
            <person name="Briner A.E."/>
            <person name="Felis G.E."/>
            <person name="de Vos W.M."/>
            <person name="Barrangou R."/>
            <person name="Klaenhammer T.R."/>
            <person name="Caufield P.W."/>
            <person name="Cui Y."/>
            <person name="Zhang H."/>
            <person name="O'Toole P.W."/>
        </authorList>
    </citation>
    <scope>NUCLEOTIDE SEQUENCE [LARGE SCALE GENOMIC DNA]</scope>
    <source>
        <strain evidence="5 6">DSM 24302</strain>
    </source>
</reference>
<dbReference type="Proteomes" id="UP000051256">
    <property type="component" value="Unassembled WGS sequence"/>
</dbReference>
<dbReference type="PATRIC" id="fig|1423802.4.peg.501"/>
<dbReference type="RefSeq" id="WP_056978286.1">
    <property type="nucleotide sequence ID" value="NZ_AYZR01000008.1"/>
</dbReference>
<dbReference type="GO" id="GO:0030288">
    <property type="term" value="C:outer membrane-bounded periplasmic space"/>
    <property type="evidence" value="ECO:0007669"/>
    <property type="project" value="TreeGrafter"/>
</dbReference>
<dbReference type="PROSITE" id="PS51781">
    <property type="entry name" value="SH3B"/>
    <property type="match status" value="1"/>
</dbReference>
<keyword evidence="6" id="KW-1185">Reference proteome</keyword>
<sequence length="281" mass="30752">MKKIVQNRGWIIAGTIAIFTFSILLTIFFSNSVTVKVAELNVRSGPAISYSVKGTVKKGSHLQVIKRQNNWLKVIANHRQVGWVASWLVNDTQITNPHKIAEATIVIDPGHGGADTGAISNTGKQEQTYTLKIAQKVANRLKATGARVIMTRNSNSTVSLNKRPDIAEANHADAFISFHLDSSDDPNSASGVTSYYYHPGRSKQIATAINDQFRSTLPLPNRGVQFGDFLVIRDTNVPSVLLETGYINSDSNFSEIKSPSYQNQVADSVTKGLTNYFAKQA</sequence>
<keyword evidence="3" id="KW-0472">Membrane</keyword>
<protein>
    <submittedName>
        <fullName evidence="5">N-acetylmuramoyl-L-alanine amidase</fullName>
    </submittedName>
</protein>
<dbReference type="Gene3D" id="2.30.30.40">
    <property type="entry name" value="SH3 Domains"/>
    <property type="match status" value="1"/>
</dbReference>
<keyword evidence="3" id="KW-1133">Transmembrane helix</keyword>
<dbReference type="AlphaFoldDB" id="A0A0R2CPT2"/>
<proteinExistence type="predicted"/>
<evidence type="ECO:0000256" key="3">
    <source>
        <dbReference type="SAM" id="Phobius"/>
    </source>
</evidence>
<dbReference type="PANTHER" id="PTHR30404">
    <property type="entry name" value="N-ACETYLMURAMOYL-L-ALANINE AMIDASE"/>
    <property type="match status" value="1"/>
</dbReference>
<dbReference type="PANTHER" id="PTHR30404:SF7">
    <property type="entry name" value="CELL WALL AMIDASE LYTH-RELATED"/>
    <property type="match status" value="1"/>
</dbReference>
<name>A0A0R2CPT2_9LACO</name>
<dbReference type="InterPro" id="IPR050695">
    <property type="entry name" value="N-acetylmuramoyl_amidase_3"/>
</dbReference>
<evidence type="ECO:0000259" key="4">
    <source>
        <dbReference type="PROSITE" id="PS51781"/>
    </source>
</evidence>
<dbReference type="STRING" id="1423802.FC56_GL000491"/>
<dbReference type="GO" id="GO:0008745">
    <property type="term" value="F:N-acetylmuramoyl-L-alanine amidase activity"/>
    <property type="evidence" value="ECO:0007669"/>
    <property type="project" value="InterPro"/>
</dbReference>
<dbReference type="InterPro" id="IPR002508">
    <property type="entry name" value="MurNAc-LAA_cat"/>
</dbReference>
<feature type="transmembrane region" description="Helical" evidence="3">
    <location>
        <begin position="9"/>
        <end position="29"/>
    </location>
</feature>
<dbReference type="SMART" id="SM00646">
    <property type="entry name" value="Ami_3"/>
    <property type="match status" value="1"/>
</dbReference>
<dbReference type="Pfam" id="PF08239">
    <property type="entry name" value="SH3_3"/>
    <property type="match status" value="1"/>
</dbReference>
<dbReference type="SUPFAM" id="SSF53187">
    <property type="entry name" value="Zn-dependent exopeptidases"/>
    <property type="match status" value="1"/>
</dbReference>
<dbReference type="EMBL" id="AYZR01000008">
    <property type="protein sequence ID" value="KRM93773.1"/>
    <property type="molecule type" value="Genomic_DNA"/>
</dbReference>
<keyword evidence="2" id="KW-0961">Cell wall biogenesis/degradation</keyword>
<keyword evidence="1" id="KW-0378">Hydrolase</keyword>
<keyword evidence="3" id="KW-0812">Transmembrane</keyword>
<dbReference type="Gene3D" id="3.40.630.40">
    <property type="entry name" value="Zn-dependent exopeptidases"/>
    <property type="match status" value="1"/>
</dbReference>
<evidence type="ECO:0000313" key="5">
    <source>
        <dbReference type="EMBL" id="KRM93773.1"/>
    </source>
</evidence>
<dbReference type="InterPro" id="IPR003646">
    <property type="entry name" value="SH3-like_bac-type"/>
</dbReference>
<gene>
    <name evidence="5" type="ORF">FC56_GL000491</name>
</gene>
<dbReference type="CDD" id="cd02696">
    <property type="entry name" value="MurNAc-LAA"/>
    <property type="match status" value="1"/>
</dbReference>
<dbReference type="GO" id="GO:0071555">
    <property type="term" value="P:cell wall organization"/>
    <property type="evidence" value="ECO:0007669"/>
    <property type="project" value="UniProtKB-KW"/>
</dbReference>
<evidence type="ECO:0000256" key="2">
    <source>
        <dbReference type="ARBA" id="ARBA00023316"/>
    </source>
</evidence>
<dbReference type="Pfam" id="PF01520">
    <property type="entry name" value="Amidase_3"/>
    <property type="match status" value="1"/>
</dbReference>
<organism evidence="5 6">
    <name type="scientific">Lentilactobacillus senioris DSM 24302 = JCM 17472</name>
    <dbReference type="NCBI Taxonomy" id="1423802"/>
    <lineage>
        <taxon>Bacteria</taxon>
        <taxon>Bacillati</taxon>
        <taxon>Bacillota</taxon>
        <taxon>Bacilli</taxon>
        <taxon>Lactobacillales</taxon>
        <taxon>Lactobacillaceae</taxon>
        <taxon>Lentilactobacillus</taxon>
    </lineage>
</organism>
<evidence type="ECO:0000313" key="6">
    <source>
        <dbReference type="Proteomes" id="UP000051256"/>
    </source>
</evidence>
<dbReference type="SMART" id="SM00287">
    <property type="entry name" value="SH3b"/>
    <property type="match status" value="1"/>
</dbReference>
<accession>A0A0R2CPT2</accession>
<dbReference type="GO" id="GO:0009253">
    <property type="term" value="P:peptidoglycan catabolic process"/>
    <property type="evidence" value="ECO:0007669"/>
    <property type="project" value="InterPro"/>
</dbReference>
<feature type="domain" description="SH3b" evidence="4">
    <location>
        <begin position="30"/>
        <end position="92"/>
    </location>
</feature>
<comment type="caution">
    <text evidence="5">The sequence shown here is derived from an EMBL/GenBank/DDBJ whole genome shotgun (WGS) entry which is preliminary data.</text>
</comment>